<evidence type="ECO:0000313" key="6">
    <source>
        <dbReference type="Proteomes" id="UP000199103"/>
    </source>
</evidence>
<gene>
    <name evidence="5" type="ORF">SAMN04489812_5091</name>
</gene>
<dbReference type="Proteomes" id="UP000199103">
    <property type="component" value="Chromosome I"/>
</dbReference>
<protein>
    <submittedName>
        <fullName evidence="5">Carbohydrate ABC transporter substrate-binding protein, CUT1 family</fullName>
    </submittedName>
</protein>
<dbReference type="PROSITE" id="PS51257">
    <property type="entry name" value="PROKAR_LIPOPROTEIN"/>
    <property type="match status" value="1"/>
</dbReference>
<dbReference type="AlphaFoldDB" id="A0A1H1ZA32"/>
<organism evidence="5 6">
    <name type="scientific">Microlunatus soli</name>
    <dbReference type="NCBI Taxonomy" id="630515"/>
    <lineage>
        <taxon>Bacteria</taxon>
        <taxon>Bacillati</taxon>
        <taxon>Actinomycetota</taxon>
        <taxon>Actinomycetes</taxon>
        <taxon>Propionibacteriales</taxon>
        <taxon>Propionibacteriaceae</taxon>
        <taxon>Microlunatus</taxon>
    </lineage>
</organism>
<dbReference type="OrthoDB" id="9770625at2"/>
<dbReference type="InterPro" id="IPR006059">
    <property type="entry name" value="SBP"/>
</dbReference>
<dbReference type="Gene3D" id="3.40.190.10">
    <property type="entry name" value="Periplasmic binding protein-like II"/>
    <property type="match status" value="2"/>
</dbReference>
<dbReference type="PANTHER" id="PTHR30061:SF50">
    <property type="entry name" value="MALTOSE_MALTODEXTRIN-BINDING PERIPLASMIC PROTEIN"/>
    <property type="match status" value="1"/>
</dbReference>
<comment type="similarity">
    <text evidence="1">Belongs to the bacterial solute-binding protein 1 family.</text>
</comment>
<evidence type="ECO:0000256" key="3">
    <source>
        <dbReference type="ARBA" id="ARBA00022729"/>
    </source>
</evidence>
<evidence type="ECO:0000313" key="5">
    <source>
        <dbReference type="EMBL" id="SDT30631.1"/>
    </source>
</evidence>
<dbReference type="STRING" id="630515.SAMN04489812_5091"/>
<accession>A0A1H1ZA32</accession>
<dbReference type="Pfam" id="PF01547">
    <property type="entry name" value="SBP_bac_1"/>
    <property type="match status" value="1"/>
</dbReference>
<feature type="chain" id="PRO_5009267473" evidence="4">
    <location>
        <begin position="28"/>
        <end position="433"/>
    </location>
</feature>
<dbReference type="RefSeq" id="WP_091533129.1">
    <property type="nucleotide sequence ID" value="NZ_LT629772.1"/>
</dbReference>
<evidence type="ECO:0000256" key="1">
    <source>
        <dbReference type="ARBA" id="ARBA00008520"/>
    </source>
</evidence>
<dbReference type="GO" id="GO:0042956">
    <property type="term" value="P:maltodextrin transmembrane transport"/>
    <property type="evidence" value="ECO:0007669"/>
    <property type="project" value="TreeGrafter"/>
</dbReference>
<dbReference type="SUPFAM" id="SSF53850">
    <property type="entry name" value="Periplasmic binding protein-like II"/>
    <property type="match status" value="1"/>
</dbReference>
<dbReference type="GO" id="GO:0055052">
    <property type="term" value="C:ATP-binding cassette (ABC) transporter complex, substrate-binding subunit-containing"/>
    <property type="evidence" value="ECO:0007669"/>
    <property type="project" value="TreeGrafter"/>
</dbReference>
<proteinExistence type="inferred from homology"/>
<evidence type="ECO:0000256" key="2">
    <source>
        <dbReference type="ARBA" id="ARBA00022448"/>
    </source>
</evidence>
<name>A0A1H1ZA32_9ACTN</name>
<evidence type="ECO:0000256" key="4">
    <source>
        <dbReference type="SAM" id="SignalP"/>
    </source>
</evidence>
<dbReference type="GO" id="GO:0015768">
    <property type="term" value="P:maltose transport"/>
    <property type="evidence" value="ECO:0007669"/>
    <property type="project" value="TreeGrafter"/>
</dbReference>
<keyword evidence="6" id="KW-1185">Reference proteome</keyword>
<dbReference type="EMBL" id="LT629772">
    <property type="protein sequence ID" value="SDT30631.1"/>
    <property type="molecule type" value="Genomic_DNA"/>
</dbReference>
<sequence length="433" mass="46705">MLNRTRAIAAVAVTTMAAVVLSSCAQASSPEAAVADTSRGPITVWMSSNEQELGWGQQMAEQWNKTHTDQEVRVLPIPSGATSEGVLRAAITAGNAPCLVYNIAPSAEPDFEKQGGLVPLDTMPGGKAYIEQRTGPVADQFTSADGQYYQFPWKSNPVQLFYNKKAFAKAGLDPDDPGLDSYAGVLAAARKIKKSGAAKYAMWPSVGSEYYAPWSDFYPFYVAATGKQLVGDNGHPNFDSVQGLAAGKLYQTLYDERLAPRESAPEGIDPFATGDAAMALAGPWAIASYADQVDWGAVAVPSPEPSDQPPPTYGDSKNVGLMTACANRATAWDFLRTTTSKEADGALLKDTGQMPLRRELKQSYPQYFADNPDYARFAAAVPTAVDSPQVQNSIQIWQTFRDAWTNSVVYRNQTVREAFSEAGAKVHDLATRK</sequence>
<dbReference type="PANTHER" id="PTHR30061">
    <property type="entry name" value="MALTOSE-BINDING PERIPLASMIC PROTEIN"/>
    <property type="match status" value="1"/>
</dbReference>
<dbReference type="GO" id="GO:1901982">
    <property type="term" value="F:maltose binding"/>
    <property type="evidence" value="ECO:0007669"/>
    <property type="project" value="TreeGrafter"/>
</dbReference>
<feature type="signal peptide" evidence="4">
    <location>
        <begin position="1"/>
        <end position="27"/>
    </location>
</feature>
<keyword evidence="2" id="KW-0813">Transport</keyword>
<keyword evidence="3 4" id="KW-0732">Signal</keyword>
<reference evidence="5 6" key="1">
    <citation type="submission" date="2016-10" db="EMBL/GenBank/DDBJ databases">
        <authorList>
            <person name="de Groot N.N."/>
        </authorList>
    </citation>
    <scope>NUCLEOTIDE SEQUENCE [LARGE SCALE GENOMIC DNA]</scope>
    <source>
        <strain evidence="5 6">DSM 21800</strain>
    </source>
</reference>